<dbReference type="Gene3D" id="1.25.40.10">
    <property type="entry name" value="Tetratricopeptide repeat domain"/>
    <property type="match status" value="2"/>
</dbReference>
<dbReference type="PROSITE" id="PS51375">
    <property type="entry name" value="PPR"/>
    <property type="match status" value="4"/>
</dbReference>
<dbReference type="EMBL" id="AZIL01002131">
    <property type="protein sequence ID" value="EWM22683.1"/>
    <property type="molecule type" value="Genomic_DNA"/>
</dbReference>
<evidence type="ECO:0000256" key="2">
    <source>
        <dbReference type="PROSITE-ProRule" id="PRU00708"/>
    </source>
</evidence>
<evidence type="ECO:0000256" key="1">
    <source>
        <dbReference type="ARBA" id="ARBA00022737"/>
    </source>
</evidence>
<dbReference type="NCBIfam" id="TIGR00756">
    <property type="entry name" value="PPR"/>
    <property type="match status" value="2"/>
</dbReference>
<keyword evidence="5" id="KW-1185">Reference proteome</keyword>
<feature type="region of interest" description="Disordered" evidence="3">
    <location>
        <begin position="438"/>
        <end position="505"/>
    </location>
</feature>
<sequence>MRRILMVGGVCILSRGPRRLSFRPGGLGHRGVRGPPPSHGLRSARRNGVTDAFEDVCRDGMSIYPSLSTEHEHNVHRPRSTRASPQPPPSLSSLEWLSSKDKCRVDLGFKMLKACTGNLKVQRKMLVDLMQRCHSEGLHMGVLRTFKELCSSGQESGIFLPQHDVPPAHKASLYGPILPAELTMALQAGMACKHWVKLERAVVGFGASLPREEGTGRCMTETLGANWWESVAAALPEEDGWKALYPLYLETRKRGLGTGGEEGLRRRVLQSLEAAASMPVRGDEGGDSESDTRLVELISSASSSMEELLLQTLSSSSAAPRAWLELERALQGEARGKGKGEGGARKPSPADFDQAITRLARGGMADHANSLLRRLTLLGGLPMASSYAAVATAYARQVRRAGARHVLQEMRGLSEKGCLAETEVAAAEEACAELARAGRDGAGGEGGRSAPSRGEDARGGGQERCEGGERGRREAAGGERLTVAAAGGTPQASSTESRSLRRLARAGRGPEALEALRTMQARGLVPNVWCYNYSLMACARSGLLKEAQGLLEEMPAAERSVYSHSLLIHAAEKAGDWRAAQGVLERMRCRGLVPSVACYGSTMNALGKAGRAEEALALLRRMGTGGEPRPNAVAYTTAIDACARRSLASEALGLLREMEEERGLAPNAVAYACAMNACAKDRRGLEALRLLREMQAKGLAATEAHYGAVLNALNLSEEDDASLLALYAEAQDRRLPQHVGMHGAAIKAGDRMGASDRVISVGRDMLRDGHRPNQRALKLLVYHAYAGGAYQEGVAFFHAREEAYVQNASIIKLVLRCAEKIGDVETVLLCIKEAESKKEWMCRTASRIINREEAEEMQGKQAREGEKREIKRRAVAELKAMLKEWTYEAGKQAQGLEEKVKLKERRLAVFLRTTRKKGRT</sequence>
<dbReference type="InterPro" id="IPR002885">
    <property type="entry name" value="PPR_rpt"/>
</dbReference>
<dbReference type="Pfam" id="PF01535">
    <property type="entry name" value="PPR"/>
    <property type="match status" value="1"/>
</dbReference>
<feature type="repeat" description="PPR" evidence="2">
    <location>
        <begin position="595"/>
        <end position="629"/>
    </location>
</feature>
<name>W7TGN5_9STRA</name>
<feature type="compositionally biased region" description="Basic and acidic residues" evidence="3">
    <location>
        <begin position="453"/>
        <end position="477"/>
    </location>
</feature>
<reference evidence="4 5" key="1">
    <citation type="journal article" date="2014" name="Mol. Plant">
        <title>Chromosome Scale Genome Assembly and Transcriptome Profiling of Nannochloropsis gaditana in Nitrogen Depletion.</title>
        <authorList>
            <person name="Corteggiani Carpinelli E."/>
            <person name="Telatin A."/>
            <person name="Vitulo N."/>
            <person name="Forcato C."/>
            <person name="D'Angelo M."/>
            <person name="Schiavon R."/>
            <person name="Vezzi A."/>
            <person name="Giacometti G.M."/>
            <person name="Morosinotto T."/>
            <person name="Valle G."/>
        </authorList>
    </citation>
    <scope>NUCLEOTIDE SEQUENCE [LARGE SCALE GENOMIC DNA]</scope>
    <source>
        <strain evidence="4 5">B-31</strain>
    </source>
</reference>
<dbReference type="AlphaFoldDB" id="W7TGN5"/>
<protein>
    <submittedName>
        <fullName evidence="4">Pentatricopeptide repeat containing protein</fullName>
    </submittedName>
</protein>
<feature type="repeat" description="PPR" evidence="2">
    <location>
        <begin position="631"/>
        <end position="666"/>
    </location>
</feature>
<dbReference type="Pfam" id="PF13041">
    <property type="entry name" value="PPR_2"/>
    <property type="match status" value="1"/>
</dbReference>
<dbReference type="InterPro" id="IPR011990">
    <property type="entry name" value="TPR-like_helical_dom_sf"/>
</dbReference>
<feature type="repeat" description="PPR" evidence="2">
    <location>
        <begin position="667"/>
        <end position="701"/>
    </location>
</feature>
<accession>W7TGN5</accession>
<gene>
    <name evidence="4" type="ORF">Naga_100218g5</name>
</gene>
<feature type="repeat" description="PPR" evidence="2">
    <location>
        <begin position="560"/>
        <end position="594"/>
    </location>
</feature>
<comment type="caution">
    <text evidence="4">The sequence shown here is derived from an EMBL/GenBank/DDBJ whole genome shotgun (WGS) entry which is preliminary data.</text>
</comment>
<evidence type="ECO:0000256" key="3">
    <source>
        <dbReference type="SAM" id="MobiDB-lite"/>
    </source>
</evidence>
<dbReference type="OrthoDB" id="185373at2759"/>
<feature type="region of interest" description="Disordered" evidence="3">
    <location>
        <begin position="67"/>
        <end position="94"/>
    </location>
</feature>
<proteinExistence type="predicted"/>
<dbReference type="Proteomes" id="UP000019335">
    <property type="component" value="Unassembled WGS sequence"/>
</dbReference>
<keyword evidence="1" id="KW-0677">Repeat</keyword>
<evidence type="ECO:0000313" key="4">
    <source>
        <dbReference type="EMBL" id="EWM22683.1"/>
    </source>
</evidence>
<feature type="region of interest" description="Disordered" evidence="3">
    <location>
        <begin position="24"/>
        <end position="45"/>
    </location>
</feature>
<dbReference type="PANTHER" id="PTHR47941">
    <property type="entry name" value="PENTATRICOPEPTIDE REPEAT-CONTAINING PROTEIN 3, MITOCHONDRIAL"/>
    <property type="match status" value="1"/>
</dbReference>
<evidence type="ECO:0000313" key="5">
    <source>
        <dbReference type="Proteomes" id="UP000019335"/>
    </source>
</evidence>
<dbReference type="Pfam" id="PF13812">
    <property type="entry name" value="PPR_3"/>
    <property type="match status" value="1"/>
</dbReference>
<organism evidence="4 5">
    <name type="scientific">Nannochloropsis gaditana</name>
    <dbReference type="NCBI Taxonomy" id="72520"/>
    <lineage>
        <taxon>Eukaryota</taxon>
        <taxon>Sar</taxon>
        <taxon>Stramenopiles</taxon>
        <taxon>Ochrophyta</taxon>
        <taxon>Eustigmatophyceae</taxon>
        <taxon>Eustigmatales</taxon>
        <taxon>Monodopsidaceae</taxon>
        <taxon>Nannochloropsis</taxon>
    </lineage>
</organism>